<evidence type="ECO:0000313" key="4">
    <source>
        <dbReference type="Proteomes" id="UP000768163"/>
    </source>
</evidence>
<sequence length="207" mass="22488">MQHNNLKKVGLSVMIVIVFVGFGIIIGFGSTQDGLINKNTSGKTVDVPVELPEGLPVEVLDELKEYMDGPYLHTGGGTIKIEGIPDLPKKPSVDLSDKKGDMNVKGIKVSSEKILQHVSIKQGTSKHDLEIVNKTIGNCVKVLDKKGKITHGLCFNEKGIVTEDISIAGLVEEKVPEVIEMPPIPDNMIEVPRDVESINVSDENNKK</sequence>
<keyword evidence="1" id="KW-0812">Transmembrane</keyword>
<evidence type="ECO:0000313" key="2">
    <source>
        <dbReference type="EMBL" id="NCN64488.1"/>
    </source>
</evidence>
<dbReference type="AlphaFoldDB" id="A0A8J8CF16"/>
<evidence type="ECO:0000256" key="1">
    <source>
        <dbReference type="SAM" id="Phobius"/>
    </source>
</evidence>
<gene>
    <name evidence="3" type="ORF">GW779_03875</name>
    <name evidence="2" type="ORF">GW910_00185</name>
</gene>
<organism evidence="2 4">
    <name type="scientific">Candidatus Altarchaeum hamiconexum</name>
    <dbReference type="NCBI Taxonomy" id="1803513"/>
    <lineage>
        <taxon>Archaea</taxon>
        <taxon>Candidatus Altarchaeota</taxon>
        <taxon>Candidatus Altiarchaeia</taxon>
        <taxon>Candidatus Altarchaeales</taxon>
        <taxon>Candidatus Altarchaeaceae</taxon>
        <taxon>Candidatus Altarchaeum</taxon>
    </lineage>
</organism>
<evidence type="ECO:0000313" key="3">
    <source>
        <dbReference type="EMBL" id="NCS91533.1"/>
    </source>
</evidence>
<keyword evidence="1" id="KW-0472">Membrane</keyword>
<dbReference type="Proteomes" id="UP000768163">
    <property type="component" value="Unassembled WGS sequence"/>
</dbReference>
<feature type="transmembrane region" description="Helical" evidence="1">
    <location>
        <begin position="9"/>
        <end position="29"/>
    </location>
</feature>
<name>A0A8J8CF16_9ARCH</name>
<dbReference type="EMBL" id="JAACVF010000003">
    <property type="protein sequence ID" value="NCN64488.1"/>
    <property type="molecule type" value="Genomic_DNA"/>
</dbReference>
<comment type="caution">
    <text evidence="2">The sequence shown here is derived from an EMBL/GenBank/DDBJ whole genome shotgun (WGS) entry which is preliminary data.</text>
</comment>
<dbReference type="EMBL" id="JAACQH010000077">
    <property type="protein sequence ID" value="NCS91533.1"/>
    <property type="molecule type" value="Genomic_DNA"/>
</dbReference>
<dbReference type="Proteomes" id="UP000738826">
    <property type="component" value="Unassembled WGS sequence"/>
</dbReference>
<accession>A0A8J8CF16</accession>
<proteinExistence type="predicted"/>
<reference evidence="2" key="1">
    <citation type="submission" date="2019-11" db="EMBL/GenBank/DDBJ databases">
        <title>Lipid analysis of CO2-rich subsurface aquifers suggests an autotrophy-based deep biosphere with lysolipids enriched in CPR bacteria.</title>
        <authorList>
            <person name="Probst A.J."/>
            <person name="Elling F.J."/>
            <person name="Castelle C.J."/>
            <person name="Zhu Q."/>
            <person name="Elvert M."/>
            <person name="Birarda G."/>
            <person name="Holman H.-Y."/>
            <person name="Lane K.R."/>
            <person name="Ladd B."/>
            <person name="Ryan M.C."/>
            <person name="Woyke T."/>
            <person name="Hinrichs K.-U."/>
            <person name="Banfield J.F."/>
        </authorList>
    </citation>
    <scope>NUCLEOTIDE SEQUENCE</scope>
    <source>
        <strain evidence="2">CG_2015-01_33_1645</strain>
        <strain evidence="3">CG_2015-04_33_537</strain>
    </source>
</reference>
<protein>
    <submittedName>
        <fullName evidence="2">Uncharacterized protein</fullName>
    </submittedName>
</protein>
<keyword evidence="1" id="KW-1133">Transmembrane helix</keyword>